<comment type="caution">
    <text evidence="4">The sequence shown here is derived from an EMBL/GenBank/DDBJ whole genome shotgun (WGS) entry which is preliminary data.</text>
</comment>
<dbReference type="InterPro" id="IPR010992">
    <property type="entry name" value="IHF-like_DNA-bd_dom_sf"/>
</dbReference>
<dbReference type="Pfam" id="PF00216">
    <property type="entry name" value="Bac_DNA_binding"/>
    <property type="match status" value="1"/>
</dbReference>
<dbReference type="Proteomes" id="UP000249396">
    <property type="component" value="Unassembled WGS sequence"/>
</dbReference>
<dbReference type="PRINTS" id="PR01727">
    <property type="entry name" value="DNABINDINGHU"/>
</dbReference>
<dbReference type="Gene3D" id="4.10.520.10">
    <property type="entry name" value="IHF-like DNA-binding proteins"/>
    <property type="match status" value="1"/>
</dbReference>
<dbReference type="EMBL" id="QJPH01000533">
    <property type="protein sequence ID" value="PZN71172.1"/>
    <property type="molecule type" value="Genomic_DNA"/>
</dbReference>
<gene>
    <name evidence="4" type="ORF">DM484_27175</name>
</gene>
<dbReference type="InterPro" id="IPR000119">
    <property type="entry name" value="Hist_DNA-bd"/>
</dbReference>
<dbReference type="PANTHER" id="PTHR33175:SF5">
    <property type="entry name" value="INTEGRATION HOST FACTOR SUBUNIT BETA"/>
    <property type="match status" value="1"/>
</dbReference>
<dbReference type="GO" id="GO:0030527">
    <property type="term" value="F:structural constituent of chromatin"/>
    <property type="evidence" value="ECO:0007669"/>
    <property type="project" value="InterPro"/>
</dbReference>
<accession>A0A2W4QG78</accession>
<dbReference type="SMART" id="SM00411">
    <property type="entry name" value="BHL"/>
    <property type="match status" value="1"/>
</dbReference>
<dbReference type="AlphaFoldDB" id="A0A2W4QG78"/>
<dbReference type="PANTHER" id="PTHR33175">
    <property type="entry name" value="DNA-BINDING PROTEIN HU"/>
    <property type="match status" value="1"/>
</dbReference>
<keyword evidence="2" id="KW-0238">DNA-binding</keyword>
<reference evidence="4 5" key="1">
    <citation type="journal article" date="2018" name="Aquat. Microb. Ecol.">
        <title>Gammaproteobacterial methanotrophs dominate.</title>
        <authorList>
            <person name="Rissanen A.J."/>
            <person name="Saarenheimo J."/>
            <person name="Tiirola M."/>
            <person name="Peura S."/>
            <person name="Aalto S.L."/>
            <person name="Karvinen A."/>
            <person name="Nykanen H."/>
        </authorList>
    </citation>
    <scope>NUCLEOTIDE SEQUENCE [LARGE SCALE GENOMIC DNA]</scope>
    <source>
        <strain evidence="4">AMbin10</strain>
    </source>
</reference>
<dbReference type="NCBIfam" id="NF001222">
    <property type="entry name" value="PRK00199.1"/>
    <property type="match status" value="1"/>
</dbReference>
<dbReference type="CDD" id="cd13836">
    <property type="entry name" value="IHF_B"/>
    <property type="match status" value="1"/>
</dbReference>
<evidence type="ECO:0000256" key="3">
    <source>
        <dbReference type="RuleBase" id="RU003939"/>
    </source>
</evidence>
<protein>
    <submittedName>
        <fullName evidence="4">Integration host factor subunit beta</fullName>
    </submittedName>
</protein>
<evidence type="ECO:0000256" key="2">
    <source>
        <dbReference type="ARBA" id="ARBA00023125"/>
    </source>
</evidence>
<organism evidence="4 5">
    <name type="scientific">Candidatus Methylumidiphilus alinenensis</name>
    <dbReference type="NCBI Taxonomy" id="2202197"/>
    <lineage>
        <taxon>Bacteria</taxon>
        <taxon>Pseudomonadati</taxon>
        <taxon>Pseudomonadota</taxon>
        <taxon>Gammaproteobacteria</taxon>
        <taxon>Methylococcales</taxon>
        <taxon>Candidatus Methylumidiphilus</taxon>
    </lineage>
</organism>
<dbReference type="PROSITE" id="PS00045">
    <property type="entry name" value="HISTONE_LIKE"/>
    <property type="match status" value="1"/>
</dbReference>
<evidence type="ECO:0000256" key="1">
    <source>
        <dbReference type="ARBA" id="ARBA00010529"/>
    </source>
</evidence>
<dbReference type="GO" id="GO:0005829">
    <property type="term" value="C:cytosol"/>
    <property type="evidence" value="ECO:0007669"/>
    <property type="project" value="TreeGrafter"/>
</dbReference>
<sequence>MTRAEFISRLADRLGHLPAGEVKAAVLAITDRIGLALQNGERVEIRGFGGFSLHRRPPRVGRNPRTGEAVNVAARFAVHFKPGKQLRERVDAVRD</sequence>
<name>A0A2W4QG78_9GAMM</name>
<dbReference type="SUPFAM" id="SSF47729">
    <property type="entry name" value="IHF-like DNA-binding proteins"/>
    <property type="match status" value="1"/>
</dbReference>
<evidence type="ECO:0000313" key="5">
    <source>
        <dbReference type="Proteomes" id="UP000249396"/>
    </source>
</evidence>
<proteinExistence type="inferred from homology"/>
<dbReference type="GO" id="GO:0003677">
    <property type="term" value="F:DNA binding"/>
    <property type="evidence" value="ECO:0007669"/>
    <property type="project" value="UniProtKB-KW"/>
</dbReference>
<comment type="similarity">
    <text evidence="1 3">Belongs to the bacterial histone-like protein family.</text>
</comment>
<evidence type="ECO:0000313" key="4">
    <source>
        <dbReference type="EMBL" id="PZN71172.1"/>
    </source>
</evidence>
<dbReference type="InterPro" id="IPR020816">
    <property type="entry name" value="Histone-like_DNA-bd_CS"/>
</dbReference>